<proteinExistence type="predicted"/>
<feature type="compositionally biased region" description="Low complexity" evidence="1">
    <location>
        <begin position="198"/>
        <end position="213"/>
    </location>
</feature>
<accession>A0AAD3Y9K5</accession>
<keyword evidence="5" id="KW-1185">Reference proteome</keyword>
<protein>
    <recommendedName>
        <fullName evidence="3">Polysaccharide lyase 14 domain-containing protein</fullName>
    </recommendedName>
</protein>
<organism evidence="4 5">
    <name type="scientific">Cutaneotrichosporon spelunceum</name>
    <dbReference type="NCBI Taxonomy" id="1672016"/>
    <lineage>
        <taxon>Eukaryota</taxon>
        <taxon>Fungi</taxon>
        <taxon>Dikarya</taxon>
        <taxon>Basidiomycota</taxon>
        <taxon>Agaricomycotina</taxon>
        <taxon>Tremellomycetes</taxon>
        <taxon>Trichosporonales</taxon>
        <taxon>Trichosporonaceae</taxon>
        <taxon>Cutaneotrichosporon</taxon>
    </lineage>
</organism>
<gene>
    <name evidence="4" type="ORF">CspeluHIS016_0104880</name>
</gene>
<sequence length="526" mass="55459">MRLGSQKYSTRHWRSGSFGLGGVPSPVEHPRDFKFVVRTTFLSFTLCPSFHSILFTFPSSPIFRLNFFKMRFQLLSVLAILASVSVEASQPEVRGVANQAGPAGVARSFEQPHNNIRRSRSRRSKRKTCRARPGAPAPSKSSGPGDSNSFVADKEGVSSDSVSVPSSASGSTSPSASASSSASSDGSSKEDAFEEAEASSASSVPSKPAPTSSGKGGVNTAEKVLAGDVDKWIGTLAPEQGPVGSALQTFTTGGGGSGVTMIDNSGSTTSGSFDSMTIEGNNPGLKTAYGLARFDGNSATFTYRKGQVGDNNSWFWYTTADPGNTGMDLTTARTASFTYTVKFSDGFDWKLGGKLPGWYGGDSADAGKHCTGHAGSASCFTSRLMWRPDGVGEVYNYYWGSKQAYCSDPSTYKVGQSEVICHSGSGDSLGRGSFKFEAGKPITITNTITLNTMSGSTPNADGRQVLVVDGVKVIEANNLIARHHDAGRIRGLFFSTFFGGSGSSWACPKDQEVTFSDVSVSILEKL</sequence>
<comment type="caution">
    <text evidence="4">The sequence shown here is derived from an EMBL/GenBank/DDBJ whole genome shotgun (WGS) entry which is preliminary data.</text>
</comment>
<reference evidence="4" key="1">
    <citation type="journal article" date="2023" name="BMC Genomics">
        <title>Chromosome-level genome assemblies of Cutaneotrichosporon spp. (Trichosporonales, Basidiomycota) reveal imbalanced evolution between nucleotide sequences and chromosome synteny.</title>
        <authorList>
            <person name="Kobayashi Y."/>
            <person name="Kayamori A."/>
            <person name="Aoki K."/>
            <person name="Shiwa Y."/>
            <person name="Matsutani M."/>
            <person name="Fujita N."/>
            <person name="Sugita T."/>
            <person name="Iwasaki W."/>
            <person name="Tanaka N."/>
            <person name="Takashima M."/>
        </authorList>
    </citation>
    <scope>NUCLEOTIDE SEQUENCE</scope>
    <source>
        <strain evidence="4">HIS016</strain>
    </source>
</reference>
<evidence type="ECO:0000313" key="4">
    <source>
        <dbReference type="EMBL" id="GMK53902.1"/>
    </source>
</evidence>
<feature type="compositionally biased region" description="Low complexity" evidence="1">
    <location>
        <begin position="131"/>
        <end position="145"/>
    </location>
</feature>
<dbReference type="Proteomes" id="UP001222932">
    <property type="component" value="Unassembled WGS sequence"/>
</dbReference>
<keyword evidence="2" id="KW-1133">Transmembrane helix</keyword>
<evidence type="ECO:0000256" key="1">
    <source>
        <dbReference type="SAM" id="MobiDB-lite"/>
    </source>
</evidence>
<feature type="compositionally biased region" description="Low complexity" evidence="1">
    <location>
        <begin position="158"/>
        <end position="186"/>
    </location>
</feature>
<dbReference type="PANTHER" id="PTHR40124">
    <property type="match status" value="1"/>
</dbReference>
<feature type="compositionally biased region" description="Basic residues" evidence="1">
    <location>
        <begin position="115"/>
        <end position="130"/>
    </location>
</feature>
<evidence type="ECO:0000259" key="3">
    <source>
        <dbReference type="Pfam" id="PF21294"/>
    </source>
</evidence>
<evidence type="ECO:0000256" key="2">
    <source>
        <dbReference type="SAM" id="Phobius"/>
    </source>
</evidence>
<evidence type="ECO:0000313" key="5">
    <source>
        <dbReference type="Proteomes" id="UP001222932"/>
    </source>
</evidence>
<keyword evidence="2" id="KW-0472">Membrane</keyword>
<name>A0AAD3Y9K5_9TREE</name>
<dbReference type="PANTHER" id="PTHR40124:SF1">
    <property type="entry name" value="DISAGGREGATASE RELATED REPEAT PROTEIN"/>
    <property type="match status" value="1"/>
</dbReference>
<dbReference type="AlphaFoldDB" id="A0AAD3Y9K5"/>
<feature type="transmembrane region" description="Helical" evidence="2">
    <location>
        <begin position="35"/>
        <end position="56"/>
    </location>
</feature>
<dbReference type="Pfam" id="PF21294">
    <property type="entry name" value="Polysacc_lyase_14"/>
    <property type="match status" value="1"/>
</dbReference>
<dbReference type="Gene3D" id="2.60.120.200">
    <property type="match status" value="1"/>
</dbReference>
<reference evidence="4" key="2">
    <citation type="submission" date="2023-06" db="EMBL/GenBank/DDBJ databases">
        <authorList>
            <person name="Kobayashi Y."/>
            <person name="Kayamori A."/>
            <person name="Aoki K."/>
            <person name="Shiwa Y."/>
            <person name="Fujita N."/>
            <person name="Sugita T."/>
            <person name="Iwasaki W."/>
            <person name="Tanaka N."/>
            <person name="Takashima M."/>
        </authorList>
    </citation>
    <scope>NUCLEOTIDE SEQUENCE</scope>
    <source>
        <strain evidence="4">HIS016</strain>
    </source>
</reference>
<feature type="domain" description="Polysaccharide lyase 14" evidence="3">
    <location>
        <begin position="322"/>
        <end position="518"/>
    </location>
</feature>
<feature type="region of interest" description="Disordered" evidence="1">
    <location>
        <begin position="97"/>
        <end position="219"/>
    </location>
</feature>
<dbReference type="InterPro" id="IPR048958">
    <property type="entry name" value="Polysacc_lyase_14"/>
</dbReference>
<keyword evidence="2" id="KW-0812">Transmembrane</keyword>
<dbReference type="EMBL" id="BTCM01000001">
    <property type="protein sequence ID" value="GMK53902.1"/>
    <property type="molecule type" value="Genomic_DNA"/>
</dbReference>